<comment type="caution">
    <text evidence="1">The sequence shown here is derived from an EMBL/GenBank/DDBJ whole genome shotgun (WGS) entry which is preliminary data.</text>
</comment>
<name>A0A9D1V393_9FIRM</name>
<proteinExistence type="predicted"/>
<evidence type="ECO:0000313" key="2">
    <source>
        <dbReference type="Proteomes" id="UP000824193"/>
    </source>
</evidence>
<dbReference type="AlphaFoldDB" id="A0A9D1V393"/>
<protein>
    <submittedName>
        <fullName evidence="1">DUF4363 family protein</fullName>
    </submittedName>
</protein>
<sequence>MKRVRAAFGLLAFLVALIVTSSILVQSTNDALLNDLERIGALNAAGDYEAAQSVIEEMNGFFSHREHWMALFIKRDYLSGIAMCLGGLSAYVGPDNQQDLQSELGKARTQILMTGHLFFSML</sequence>
<dbReference type="Proteomes" id="UP000824193">
    <property type="component" value="Unassembled WGS sequence"/>
</dbReference>
<gene>
    <name evidence="1" type="ORF">H9865_04430</name>
</gene>
<reference evidence="1" key="1">
    <citation type="journal article" date="2021" name="PeerJ">
        <title>Extensive microbial diversity within the chicken gut microbiome revealed by metagenomics and culture.</title>
        <authorList>
            <person name="Gilroy R."/>
            <person name="Ravi A."/>
            <person name="Getino M."/>
            <person name="Pursley I."/>
            <person name="Horton D.L."/>
            <person name="Alikhan N.F."/>
            <person name="Baker D."/>
            <person name="Gharbi K."/>
            <person name="Hall N."/>
            <person name="Watson M."/>
            <person name="Adriaenssens E.M."/>
            <person name="Foster-Nyarko E."/>
            <person name="Jarju S."/>
            <person name="Secka A."/>
            <person name="Antonio M."/>
            <person name="Oren A."/>
            <person name="Chaudhuri R.R."/>
            <person name="La Ragione R."/>
            <person name="Hildebrand F."/>
            <person name="Pallen M.J."/>
        </authorList>
    </citation>
    <scope>NUCLEOTIDE SEQUENCE</scope>
    <source>
        <strain evidence="1">2239</strain>
    </source>
</reference>
<organism evidence="1 2">
    <name type="scientific">Candidatus Allofournierella pullicola</name>
    <dbReference type="NCBI Taxonomy" id="2838596"/>
    <lineage>
        <taxon>Bacteria</taxon>
        <taxon>Bacillati</taxon>
        <taxon>Bacillota</taxon>
        <taxon>Clostridia</taxon>
        <taxon>Eubacteriales</taxon>
        <taxon>Oscillospiraceae</taxon>
        <taxon>Allofournierella</taxon>
    </lineage>
</organism>
<accession>A0A9D1V393</accession>
<dbReference type="EMBL" id="DXFW01000012">
    <property type="protein sequence ID" value="HIX05342.1"/>
    <property type="molecule type" value="Genomic_DNA"/>
</dbReference>
<evidence type="ECO:0000313" key="1">
    <source>
        <dbReference type="EMBL" id="HIX05342.1"/>
    </source>
</evidence>
<reference evidence="1" key="2">
    <citation type="submission" date="2021-04" db="EMBL/GenBank/DDBJ databases">
        <authorList>
            <person name="Gilroy R."/>
        </authorList>
    </citation>
    <scope>NUCLEOTIDE SEQUENCE</scope>
    <source>
        <strain evidence="1">2239</strain>
    </source>
</reference>